<keyword evidence="9 10" id="KW-0414">Isoprene biosynthesis</keyword>
<dbReference type="STRING" id="1224164.B843_07865"/>
<dbReference type="GO" id="GO:0005829">
    <property type="term" value="C:cytosol"/>
    <property type="evidence" value="ECO:0007669"/>
    <property type="project" value="TreeGrafter"/>
</dbReference>
<dbReference type="PATRIC" id="fig|1224164.3.peg.1582"/>
<evidence type="ECO:0000256" key="3">
    <source>
        <dbReference type="ARBA" id="ARBA00011738"/>
    </source>
</evidence>
<dbReference type="EMBL" id="CP004353">
    <property type="protein sequence ID" value="AHI22958.1"/>
    <property type="molecule type" value="Genomic_DNA"/>
</dbReference>
<dbReference type="GO" id="GO:0016114">
    <property type="term" value="P:terpenoid biosynthetic process"/>
    <property type="evidence" value="ECO:0007669"/>
    <property type="project" value="UniProtKB-UniRule"/>
</dbReference>
<feature type="binding site" evidence="10">
    <location>
        <position position="176"/>
    </location>
    <ligand>
        <name>thiamine diphosphate</name>
        <dbReference type="ChEBI" id="CHEBI:58937"/>
    </ligand>
</feature>
<dbReference type="Pfam" id="PF02780">
    <property type="entry name" value="Transketolase_C"/>
    <property type="match status" value="1"/>
</dbReference>
<dbReference type="InterPro" id="IPR005477">
    <property type="entry name" value="Dxylulose-5-P_synthase"/>
</dbReference>
<evidence type="ECO:0000256" key="2">
    <source>
        <dbReference type="ARBA" id="ARBA00011081"/>
    </source>
</evidence>
<dbReference type="SUPFAM" id="SSF52518">
    <property type="entry name" value="Thiamin diphosphate-binding fold (THDP-binding)"/>
    <property type="match status" value="2"/>
</dbReference>
<proteinExistence type="inferred from homology"/>
<dbReference type="PROSITE" id="PS00802">
    <property type="entry name" value="TRANSKETOLASE_2"/>
    <property type="match status" value="1"/>
</dbReference>
<accession>W5Y8Z4</accession>
<feature type="binding site" evidence="10">
    <location>
        <position position="73"/>
    </location>
    <ligand>
        <name>thiamine diphosphate</name>
        <dbReference type="ChEBI" id="CHEBI:58937"/>
    </ligand>
</feature>
<feature type="binding site" evidence="10">
    <location>
        <position position="287"/>
    </location>
    <ligand>
        <name>thiamine diphosphate</name>
        <dbReference type="ChEBI" id="CHEBI:58937"/>
    </ligand>
</feature>
<comment type="subunit">
    <text evidence="3 10">Homodimer.</text>
</comment>
<comment type="similarity">
    <text evidence="2 10">Belongs to the transketolase family. DXPS subfamily.</text>
</comment>
<dbReference type="PANTHER" id="PTHR43322">
    <property type="entry name" value="1-D-DEOXYXYLULOSE 5-PHOSPHATE SYNTHASE-RELATED"/>
    <property type="match status" value="1"/>
</dbReference>
<evidence type="ECO:0000256" key="4">
    <source>
        <dbReference type="ARBA" id="ARBA00022679"/>
    </source>
</evidence>
<dbReference type="GO" id="GO:0009228">
    <property type="term" value="P:thiamine biosynthetic process"/>
    <property type="evidence" value="ECO:0007669"/>
    <property type="project" value="UniProtKB-UniRule"/>
</dbReference>
<dbReference type="Proteomes" id="UP000019222">
    <property type="component" value="Chromosome"/>
</dbReference>
<dbReference type="Pfam" id="PF02779">
    <property type="entry name" value="Transket_pyr"/>
    <property type="match status" value="1"/>
</dbReference>
<dbReference type="Gene3D" id="3.40.50.970">
    <property type="match status" value="2"/>
</dbReference>
<sequence>MSILNRIKSPADVKALSADELEELAGEIRHFLVEKVSATGGHLGPNLGVVELTLAVHRVFDSPKDPIIFDTSHQSYVHKILTGRSEDFDNLRQKGGLSGYTCRAESEHDWTESSHASAALSYADGLAKAFQIKGETDRQAVVIVGDGALTGGMCWEALNNIAAGKDRNVVIIVNDNGRSYSPTIGGFADNLADLRMQPFYDRVMEHGKTTLKSMGWVGERTFEALHAFKEGVKSTVIPTEMFPELGMKYVGPVNGHNLKAIEAALRYARDYNGPIIVHAVTEKGRGYAPAENDVAELMHSTGVINPKTGEPVGTKSPGWTSVFSKELVAVGGERSDIVAITAAMAGPTGLSAFGKAYPERFFDVGIAEQHALTSAAGLALGGLHPVVAIYSTFLNRAFDQLLMDVSLLGLPVTIVLDRAGVTGSDGASHNGVWDMSLAGIIPGIRVAAPRDGEQLVEQFREALEIESPTIVRFPKGNLPAVIEEKERLADGVDILFYQDEETLSDDAPSVLVVACGAMAQPAVAVAEGLVNDGLDVTVVDPRWVVPIAPSLVAMADDHDLVVTVEDGVIHGGVGSMLNEALNAAGVDTPVRNIAFPELFPLHASRGELMAEVGLDEAGIAESIRGWAQELFGEESLSEDPADIDDTEDTADTPDEVPAQ</sequence>
<comment type="cofactor">
    <cofactor evidence="10">
        <name>thiamine diphosphate</name>
        <dbReference type="ChEBI" id="CHEBI:58937"/>
    </cofactor>
    <text evidence="10">Binds 1 thiamine pyrophosphate per subunit.</text>
</comment>
<dbReference type="GO" id="GO:0008661">
    <property type="term" value="F:1-deoxy-D-xylulose-5-phosphate synthase activity"/>
    <property type="evidence" value="ECO:0007669"/>
    <property type="project" value="UniProtKB-UniRule"/>
</dbReference>
<dbReference type="InterPro" id="IPR009014">
    <property type="entry name" value="Transketo_C/PFOR_II"/>
</dbReference>
<name>W5Y8Z4_9CORY</name>
<dbReference type="InterPro" id="IPR020826">
    <property type="entry name" value="Transketolase_BS"/>
</dbReference>
<dbReference type="Pfam" id="PF13292">
    <property type="entry name" value="DXP_synthase_N"/>
    <property type="match status" value="1"/>
</dbReference>
<feature type="binding site" evidence="10">
    <location>
        <position position="146"/>
    </location>
    <ligand>
        <name>Mg(2+)</name>
        <dbReference type="ChEBI" id="CHEBI:18420"/>
    </ligand>
</feature>
<dbReference type="InterPro" id="IPR029061">
    <property type="entry name" value="THDP-binding"/>
</dbReference>
<keyword evidence="7 10" id="KW-0784">Thiamine biosynthesis</keyword>
<feature type="domain" description="Transketolase-like pyrimidine-binding" evidence="12">
    <location>
        <begin position="317"/>
        <end position="481"/>
    </location>
</feature>
<dbReference type="AlphaFoldDB" id="W5Y8Z4"/>
<comment type="catalytic activity">
    <reaction evidence="10">
        <text>D-glyceraldehyde 3-phosphate + pyruvate + H(+) = 1-deoxy-D-xylulose 5-phosphate + CO2</text>
        <dbReference type="Rhea" id="RHEA:12605"/>
        <dbReference type="ChEBI" id="CHEBI:15361"/>
        <dbReference type="ChEBI" id="CHEBI:15378"/>
        <dbReference type="ChEBI" id="CHEBI:16526"/>
        <dbReference type="ChEBI" id="CHEBI:57792"/>
        <dbReference type="ChEBI" id="CHEBI:59776"/>
        <dbReference type="EC" id="2.2.1.7"/>
    </reaction>
</comment>
<evidence type="ECO:0000256" key="7">
    <source>
        <dbReference type="ARBA" id="ARBA00022977"/>
    </source>
</evidence>
<comment type="pathway">
    <text evidence="1 10">Metabolic intermediate biosynthesis; 1-deoxy-D-xylulose 5-phosphate biosynthesis; 1-deoxy-D-xylulose 5-phosphate from D-glyceraldehyde 3-phosphate and pyruvate: step 1/1.</text>
</comment>
<evidence type="ECO:0000313" key="13">
    <source>
        <dbReference type="EMBL" id="AHI22958.1"/>
    </source>
</evidence>
<dbReference type="SMART" id="SM00861">
    <property type="entry name" value="Transket_pyr"/>
    <property type="match status" value="1"/>
</dbReference>
<dbReference type="InterPro" id="IPR049557">
    <property type="entry name" value="Transketolase_CS"/>
</dbReference>
<evidence type="ECO:0000256" key="5">
    <source>
        <dbReference type="ARBA" id="ARBA00022723"/>
    </source>
</evidence>
<feature type="binding site" evidence="10">
    <location>
        <position position="176"/>
    </location>
    <ligand>
        <name>Mg(2+)</name>
        <dbReference type="ChEBI" id="CHEBI:18420"/>
    </ligand>
</feature>
<dbReference type="UniPathway" id="UPA00064">
    <property type="reaction ID" value="UER00091"/>
</dbReference>
<comment type="function">
    <text evidence="10">Catalyzes the acyloin condensation reaction between C atoms 2 and 3 of pyruvate and glyceraldehyde 3-phosphate to yield 1-deoxy-D-xylulose-5-phosphate (DXP).</text>
</comment>
<feature type="region of interest" description="Disordered" evidence="11">
    <location>
        <begin position="630"/>
        <end position="659"/>
    </location>
</feature>
<feature type="binding site" evidence="10">
    <location>
        <begin position="147"/>
        <end position="148"/>
    </location>
    <ligand>
        <name>thiamine diphosphate</name>
        <dbReference type="ChEBI" id="CHEBI:58937"/>
    </ligand>
</feature>
<dbReference type="InterPro" id="IPR005475">
    <property type="entry name" value="Transketolase-like_Pyr-bd"/>
</dbReference>
<keyword evidence="6 10" id="KW-0460">Magnesium</keyword>
<keyword evidence="4 10" id="KW-0808">Transferase</keyword>
<gene>
    <name evidence="10" type="primary">dxs</name>
    <name evidence="13" type="ORF">B843_07865</name>
</gene>
<feature type="binding site" evidence="10">
    <location>
        <begin position="114"/>
        <end position="116"/>
    </location>
    <ligand>
        <name>thiamine diphosphate</name>
        <dbReference type="ChEBI" id="CHEBI:58937"/>
    </ligand>
</feature>
<dbReference type="CDD" id="cd02007">
    <property type="entry name" value="TPP_DXS"/>
    <property type="match status" value="1"/>
</dbReference>
<keyword evidence="14" id="KW-1185">Reference proteome</keyword>
<feature type="binding site" evidence="10">
    <location>
        <position position="368"/>
    </location>
    <ligand>
        <name>thiamine diphosphate</name>
        <dbReference type="ChEBI" id="CHEBI:58937"/>
    </ligand>
</feature>
<feature type="compositionally biased region" description="Acidic residues" evidence="11">
    <location>
        <begin position="631"/>
        <end position="659"/>
    </location>
</feature>
<dbReference type="InterPro" id="IPR033248">
    <property type="entry name" value="Transketolase_C"/>
</dbReference>
<dbReference type="Gene3D" id="3.40.50.920">
    <property type="match status" value="1"/>
</dbReference>
<dbReference type="GO" id="GO:0030976">
    <property type="term" value="F:thiamine pyrophosphate binding"/>
    <property type="evidence" value="ECO:0007669"/>
    <property type="project" value="UniProtKB-UniRule"/>
</dbReference>
<dbReference type="eggNOG" id="COG1154">
    <property type="taxonomic scope" value="Bacteria"/>
</dbReference>
<dbReference type="KEGG" id="cvt:B843_07865"/>
<evidence type="ECO:0000313" key="14">
    <source>
        <dbReference type="Proteomes" id="UP000019222"/>
    </source>
</evidence>
<dbReference type="PROSITE" id="PS00801">
    <property type="entry name" value="TRANSKETOLASE_1"/>
    <property type="match status" value="1"/>
</dbReference>
<keyword evidence="5 10" id="KW-0479">Metal-binding</keyword>
<evidence type="ECO:0000256" key="10">
    <source>
        <dbReference type="HAMAP-Rule" id="MF_00315"/>
    </source>
</evidence>
<dbReference type="NCBIfam" id="NF003933">
    <property type="entry name" value="PRK05444.2-2"/>
    <property type="match status" value="1"/>
</dbReference>
<evidence type="ECO:0000256" key="11">
    <source>
        <dbReference type="SAM" id="MobiDB-lite"/>
    </source>
</evidence>
<dbReference type="CDD" id="cd07033">
    <property type="entry name" value="TPP_PYR_DXS_TK_like"/>
    <property type="match status" value="1"/>
</dbReference>
<evidence type="ECO:0000256" key="8">
    <source>
        <dbReference type="ARBA" id="ARBA00023052"/>
    </source>
</evidence>
<dbReference type="GO" id="GO:0000287">
    <property type="term" value="F:magnesium ion binding"/>
    <property type="evidence" value="ECO:0007669"/>
    <property type="project" value="UniProtKB-UniRule"/>
</dbReference>
<dbReference type="NCBIfam" id="TIGR00204">
    <property type="entry name" value="dxs"/>
    <property type="match status" value="1"/>
</dbReference>
<evidence type="ECO:0000256" key="9">
    <source>
        <dbReference type="ARBA" id="ARBA00023229"/>
    </source>
</evidence>
<evidence type="ECO:0000256" key="6">
    <source>
        <dbReference type="ARBA" id="ARBA00022842"/>
    </source>
</evidence>
<evidence type="ECO:0000259" key="12">
    <source>
        <dbReference type="SMART" id="SM00861"/>
    </source>
</evidence>
<dbReference type="RefSeq" id="WP_025252976.1">
    <property type="nucleotide sequence ID" value="NZ_CP004353.1"/>
</dbReference>
<organism evidence="13 14">
    <name type="scientific">Corynebacterium vitaeruminis DSM 20294</name>
    <dbReference type="NCBI Taxonomy" id="1224164"/>
    <lineage>
        <taxon>Bacteria</taxon>
        <taxon>Bacillati</taxon>
        <taxon>Actinomycetota</taxon>
        <taxon>Actinomycetes</taxon>
        <taxon>Mycobacteriales</taxon>
        <taxon>Corynebacteriaceae</taxon>
        <taxon>Corynebacterium</taxon>
    </lineage>
</organism>
<dbReference type="HOGENOM" id="CLU_009227_1_4_11"/>
<reference evidence="13 14" key="1">
    <citation type="submission" date="2013-02" db="EMBL/GenBank/DDBJ databases">
        <title>The complete genome sequence of Corynebacterium vitaeruminis DSM 20294.</title>
        <authorList>
            <person name="Ruckert C."/>
            <person name="Albersmeier A."/>
            <person name="Kalinowski J."/>
        </authorList>
    </citation>
    <scope>NUCLEOTIDE SEQUENCE [LARGE SCALE GENOMIC DNA]</scope>
    <source>
        <strain evidence="14">ATCC 10234</strain>
    </source>
</reference>
<dbReference type="GO" id="GO:0019288">
    <property type="term" value="P:isopentenyl diphosphate biosynthetic process, methylerythritol 4-phosphate pathway"/>
    <property type="evidence" value="ECO:0007669"/>
    <property type="project" value="TreeGrafter"/>
</dbReference>
<evidence type="ECO:0000256" key="1">
    <source>
        <dbReference type="ARBA" id="ARBA00004980"/>
    </source>
</evidence>
<dbReference type="HAMAP" id="MF_00315">
    <property type="entry name" value="DXP_synth"/>
    <property type="match status" value="1"/>
</dbReference>
<comment type="cofactor">
    <cofactor evidence="10">
        <name>Mg(2+)</name>
        <dbReference type="ChEBI" id="CHEBI:18420"/>
    </cofactor>
    <text evidence="10">Binds 1 Mg(2+) ion per subunit.</text>
</comment>
<dbReference type="EC" id="2.2.1.7" evidence="10"/>
<dbReference type="SUPFAM" id="SSF52922">
    <property type="entry name" value="TK C-terminal domain-like"/>
    <property type="match status" value="1"/>
</dbReference>
<protein>
    <recommendedName>
        <fullName evidence="10">1-deoxy-D-xylulose-5-phosphate synthase</fullName>
        <ecNumber evidence="10">2.2.1.7</ecNumber>
    </recommendedName>
    <alternativeName>
        <fullName evidence="10">1-deoxyxylulose-5-phosphate synthase</fullName>
        <shortName evidence="10">DXP synthase</shortName>
        <shortName evidence="10">DXPS</shortName>
    </alternativeName>
</protein>
<dbReference type="PANTHER" id="PTHR43322:SF5">
    <property type="entry name" value="1-DEOXY-D-XYLULOSE-5-PHOSPHATE SYNTHASE, CHLOROPLASTIC"/>
    <property type="match status" value="1"/>
</dbReference>
<keyword evidence="8 10" id="KW-0786">Thiamine pyrophosphate</keyword>